<gene>
    <name evidence="1" type="ORF">VAZ01S_039_00470</name>
</gene>
<evidence type="ECO:0000313" key="1">
    <source>
        <dbReference type="EMBL" id="GAD76222.1"/>
    </source>
</evidence>
<dbReference type="STRING" id="1219077.VAZ01S_039_00470"/>
<dbReference type="RefSeq" id="WP_021709972.1">
    <property type="nucleotide sequence ID" value="NZ_BAOB01000300.1"/>
</dbReference>
<dbReference type="EMBL" id="BATL01000039">
    <property type="protein sequence ID" value="GAD76222.1"/>
    <property type="molecule type" value="Genomic_DNA"/>
</dbReference>
<dbReference type="OrthoDB" id="5898228at2"/>
<name>U3ASJ6_9VIBR</name>
<evidence type="ECO:0000313" key="2">
    <source>
        <dbReference type="Proteomes" id="UP000016567"/>
    </source>
</evidence>
<keyword evidence="2" id="KW-1185">Reference proteome</keyword>
<accession>U3ASJ6</accession>
<protein>
    <submittedName>
        <fullName evidence="1">Uncharacterized protein</fullName>
    </submittedName>
</protein>
<dbReference type="eggNOG" id="ENOG5031NQ3">
    <property type="taxonomic scope" value="Bacteria"/>
</dbReference>
<reference evidence="1 2" key="1">
    <citation type="submission" date="2013-09" db="EMBL/GenBank/DDBJ databases">
        <title>Whole genome shotgun sequence of Vibrio azureus NBRC 104587.</title>
        <authorList>
            <person name="Isaki S."/>
            <person name="Hosoyama A."/>
            <person name="Numata M."/>
            <person name="Hashimoto M."/>
            <person name="Hosoyama Y."/>
            <person name="Tsuchikane K."/>
            <person name="Noguchi M."/>
            <person name="Hirakata S."/>
            <person name="Ichikawa N."/>
            <person name="Ohji S."/>
            <person name="Yamazoe A."/>
            <person name="Fujita N."/>
        </authorList>
    </citation>
    <scope>NUCLEOTIDE SEQUENCE [LARGE SCALE GENOMIC DNA]</scope>
    <source>
        <strain evidence="1 2">NBRC 104587</strain>
    </source>
</reference>
<comment type="caution">
    <text evidence="1">The sequence shown here is derived from an EMBL/GenBank/DDBJ whole genome shotgun (WGS) entry which is preliminary data.</text>
</comment>
<organism evidence="1 2">
    <name type="scientific">Vibrio azureus NBRC 104587</name>
    <dbReference type="NCBI Taxonomy" id="1219077"/>
    <lineage>
        <taxon>Bacteria</taxon>
        <taxon>Pseudomonadati</taxon>
        <taxon>Pseudomonadota</taxon>
        <taxon>Gammaproteobacteria</taxon>
        <taxon>Vibrionales</taxon>
        <taxon>Vibrionaceae</taxon>
        <taxon>Vibrio</taxon>
    </lineage>
</organism>
<dbReference type="Proteomes" id="UP000016567">
    <property type="component" value="Unassembled WGS sequence"/>
</dbReference>
<sequence>MIGLLSLPHHGKVSQTIKTLKKRAPAPYHYVSVRGDWVCVYASQTAQPVRSEWWLDGLIEAGHLKENEPEDVAVLEWVNNQWQCTIIGEGRVRAIFDMGSEAILASRRFIVSGEDSEELTPQPDDIHLPAPSEASLATLVHYQCQRAKWRHPALLGGAGLIVIAACLAVGVYSLNQQDTLAEIQASTAPASNTVPITVPPWVKYRLAISNATSAHHLIEQAVYAASYLAMLPPDWRATELSQNGDTLTASIVREPKGLIRVFELWLDNHAELKPYLSGEPTSKVLTLPIHTLSASWREHVMPLRPTDQVLHDALILQDYEVSLVNTEISETWQSNTYEVKHPNASLLTLQHLATLLKSMPTSMDGLSLKSIDNNTWSLSFSITLYGGLQSEQAEQK</sequence>
<dbReference type="AlphaFoldDB" id="U3ASJ6"/>
<proteinExistence type="predicted"/>